<feature type="region of interest" description="Disordered" evidence="2">
    <location>
        <begin position="156"/>
        <end position="181"/>
    </location>
</feature>
<sequence length="393" mass="42381">MGIGGHGLFAQAGKPSTDSKTLVGLSASASNSLFAPSSMPAPLARDYISSSSATTRALSMVGRMGEAGTEKQTLFFDKSMTYLNRAMMGPPSTCSTFPAETTPQMGPPGEFSRPTIYSYPQYHCLESYTSSSAMLTSPQAPGSTWATISAQMITRSPSTTRTDTGRNNCGSSAPHGLTDGSRFISSTPIAVTHHNVPARPYDSRLTPNPSPLRPHCLARDRLRLWCPQVPRSRLDHTGSLVNISDNDIDCIITVLAHSHAPNTKETYGSGLLVFHVFCDAWNIPEEQRCPASPVLILAFIAGCSGLYSGKSLENYFYAIRAWHLLHGQPWLANHDQCALALAGGKRLAPPTSKRPKRAPFTVDLLIAIRSTLDLTSPLHAAVYACLTTSFCYK</sequence>
<accession>A0A9P7F5F7</accession>
<proteinExistence type="predicted"/>
<keyword evidence="1" id="KW-0238">DNA-binding</keyword>
<evidence type="ECO:0000313" key="3">
    <source>
        <dbReference type="EMBL" id="KAG2107916.1"/>
    </source>
</evidence>
<dbReference type="Gene3D" id="1.10.150.130">
    <property type="match status" value="1"/>
</dbReference>
<dbReference type="EMBL" id="JABBWM010000029">
    <property type="protein sequence ID" value="KAG2107916.1"/>
    <property type="molecule type" value="Genomic_DNA"/>
</dbReference>
<organism evidence="3 4">
    <name type="scientific">Suillus discolor</name>
    <dbReference type="NCBI Taxonomy" id="1912936"/>
    <lineage>
        <taxon>Eukaryota</taxon>
        <taxon>Fungi</taxon>
        <taxon>Dikarya</taxon>
        <taxon>Basidiomycota</taxon>
        <taxon>Agaricomycotina</taxon>
        <taxon>Agaricomycetes</taxon>
        <taxon>Agaricomycetidae</taxon>
        <taxon>Boletales</taxon>
        <taxon>Suillineae</taxon>
        <taxon>Suillaceae</taxon>
        <taxon>Suillus</taxon>
    </lineage>
</organism>
<dbReference type="SUPFAM" id="SSF47823">
    <property type="entry name" value="lambda integrase-like, N-terminal domain"/>
    <property type="match status" value="1"/>
</dbReference>
<evidence type="ECO:0000313" key="4">
    <source>
        <dbReference type="Proteomes" id="UP000823399"/>
    </source>
</evidence>
<protein>
    <submittedName>
        <fullName evidence="3">Uncharacterized protein</fullName>
    </submittedName>
</protein>
<dbReference type="GeneID" id="64703797"/>
<evidence type="ECO:0000256" key="1">
    <source>
        <dbReference type="ARBA" id="ARBA00023125"/>
    </source>
</evidence>
<dbReference type="InterPro" id="IPR010998">
    <property type="entry name" value="Integrase_recombinase_N"/>
</dbReference>
<evidence type="ECO:0000256" key="2">
    <source>
        <dbReference type="SAM" id="MobiDB-lite"/>
    </source>
</evidence>
<dbReference type="OrthoDB" id="2664079at2759"/>
<keyword evidence="4" id="KW-1185">Reference proteome</keyword>
<dbReference type="Proteomes" id="UP000823399">
    <property type="component" value="Unassembled WGS sequence"/>
</dbReference>
<name>A0A9P7F5F7_9AGAM</name>
<gene>
    <name evidence="3" type="ORF">F5147DRAFT_773900</name>
</gene>
<feature type="compositionally biased region" description="Polar residues" evidence="2">
    <location>
        <begin position="156"/>
        <end position="171"/>
    </location>
</feature>
<dbReference type="RefSeq" id="XP_041292514.1">
    <property type="nucleotide sequence ID" value="XM_041441538.1"/>
</dbReference>
<comment type="caution">
    <text evidence="3">The sequence shown here is derived from an EMBL/GenBank/DDBJ whole genome shotgun (WGS) entry which is preliminary data.</text>
</comment>
<dbReference type="AlphaFoldDB" id="A0A9P7F5F7"/>
<reference evidence="3" key="1">
    <citation type="journal article" date="2020" name="New Phytol.">
        <title>Comparative genomics reveals dynamic genome evolution in host specialist ectomycorrhizal fungi.</title>
        <authorList>
            <person name="Lofgren L.A."/>
            <person name="Nguyen N.H."/>
            <person name="Vilgalys R."/>
            <person name="Ruytinx J."/>
            <person name="Liao H.L."/>
            <person name="Branco S."/>
            <person name="Kuo A."/>
            <person name="LaButti K."/>
            <person name="Lipzen A."/>
            <person name="Andreopoulos W."/>
            <person name="Pangilinan J."/>
            <person name="Riley R."/>
            <person name="Hundley H."/>
            <person name="Na H."/>
            <person name="Barry K."/>
            <person name="Grigoriev I.V."/>
            <person name="Stajich J.E."/>
            <person name="Kennedy P.G."/>
        </authorList>
    </citation>
    <scope>NUCLEOTIDE SEQUENCE</scope>
    <source>
        <strain evidence="3">FC423</strain>
    </source>
</reference>
<dbReference type="GO" id="GO:0003677">
    <property type="term" value="F:DNA binding"/>
    <property type="evidence" value="ECO:0007669"/>
    <property type="project" value="UniProtKB-KW"/>
</dbReference>